<protein>
    <submittedName>
        <fullName evidence="3">16S rRNA (Guanine(966)-N(2))-methyltransferase RsmD</fullName>
        <ecNumber evidence="3">2.1.1.171</ecNumber>
    </submittedName>
</protein>
<dbReference type="PANTHER" id="PTHR43542:SF1">
    <property type="entry name" value="METHYLTRANSFERASE"/>
    <property type="match status" value="1"/>
</dbReference>
<dbReference type="GO" id="GO:0003676">
    <property type="term" value="F:nucleic acid binding"/>
    <property type="evidence" value="ECO:0007669"/>
    <property type="project" value="InterPro"/>
</dbReference>
<evidence type="ECO:0000256" key="1">
    <source>
        <dbReference type="ARBA" id="ARBA00022603"/>
    </source>
</evidence>
<dbReference type="RefSeq" id="WP_141483736.1">
    <property type="nucleotide sequence ID" value="NZ_SMDN01000003.1"/>
</dbReference>
<evidence type="ECO:0000313" key="3">
    <source>
        <dbReference type="EMBL" id="TQC54007.1"/>
    </source>
</evidence>
<gene>
    <name evidence="3" type="primary">rsmD</name>
    <name evidence="3" type="ORF">E1I18_00925</name>
</gene>
<dbReference type="PROSITE" id="PS00092">
    <property type="entry name" value="N6_MTASE"/>
    <property type="match status" value="1"/>
</dbReference>
<dbReference type="EC" id="2.1.1.171" evidence="3"/>
<dbReference type="NCBIfam" id="TIGR00095">
    <property type="entry name" value="16S rRNA (guanine(966)-N(2))-methyltransferase RsmD"/>
    <property type="match status" value="1"/>
</dbReference>
<dbReference type="GO" id="GO:0052913">
    <property type="term" value="F:16S rRNA (guanine(966)-N(2))-methyltransferase activity"/>
    <property type="evidence" value="ECO:0007669"/>
    <property type="project" value="UniProtKB-EC"/>
</dbReference>
<dbReference type="InterPro" id="IPR002052">
    <property type="entry name" value="DNA_methylase_N6_adenine_CS"/>
</dbReference>
<dbReference type="OrthoDB" id="9803017at2"/>
<dbReference type="Gene3D" id="3.40.50.150">
    <property type="entry name" value="Vaccinia Virus protein VP39"/>
    <property type="match status" value="1"/>
</dbReference>
<keyword evidence="1 3" id="KW-0489">Methyltransferase</keyword>
<dbReference type="Proteomes" id="UP000320801">
    <property type="component" value="Unassembled WGS sequence"/>
</dbReference>
<proteinExistence type="predicted"/>
<keyword evidence="2 3" id="KW-0808">Transferase</keyword>
<evidence type="ECO:0000256" key="2">
    <source>
        <dbReference type="ARBA" id="ARBA00022679"/>
    </source>
</evidence>
<keyword evidence="4" id="KW-1185">Reference proteome</keyword>
<dbReference type="Pfam" id="PF03602">
    <property type="entry name" value="Cons_hypoth95"/>
    <property type="match status" value="1"/>
</dbReference>
<dbReference type="CDD" id="cd02440">
    <property type="entry name" value="AdoMet_MTases"/>
    <property type="match status" value="1"/>
</dbReference>
<dbReference type="InterPro" id="IPR004398">
    <property type="entry name" value="RNA_MeTrfase_RsmD"/>
</dbReference>
<dbReference type="PANTHER" id="PTHR43542">
    <property type="entry name" value="METHYLTRANSFERASE"/>
    <property type="match status" value="1"/>
</dbReference>
<dbReference type="AlphaFoldDB" id="A0A507SQC9"/>
<organism evidence="3 4">
    <name type="scientific">Mycoplasmopsis mucosicanis</name>
    <dbReference type="NCBI Taxonomy" id="458208"/>
    <lineage>
        <taxon>Bacteria</taxon>
        <taxon>Bacillati</taxon>
        <taxon>Mycoplasmatota</taxon>
        <taxon>Mycoplasmoidales</taxon>
        <taxon>Metamycoplasmataceae</taxon>
        <taxon>Mycoplasmopsis</taxon>
    </lineage>
</organism>
<reference evidence="3 4" key="1">
    <citation type="submission" date="2019-03" db="EMBL/GenBank/DDBJ databases">
        <title>Characterization of a novel Mycoplasma cynos real-time PCR assay.</title>
        <authorList>
            <person name="Tallmadge R.L."/>
            <person name="Mitchell P.K."/>
            <person name="Goodman L."/>
        </authorList>
    </citation>
    <scope>NUCLEOTIDE SEQUENCE [LARGE SCALE GENOMIC DNA]</scope>
    <source>
        <strain evidence="3 4">1642</strain>
    </source>
</reference>
<sequence>MLRVISGKYRHRLLQRPNEQITRPTKDSVREAIFNALRFDIENSIVLDIFAGSGSLGIEALSNGAMKCIFVESKKKVFNILNQNLNSLNIKNADVYCTDALNFLNSKQGIKFKYIFVDPPYREVELLNQVLELIFSYKFLESNGLVVVEIDDVNKIKLPKKSCIQKLKKYGLTSIVYISHNN</sequence>
<comment type="caution">
    <text evidence="3">The sequence shown here is derived from an EMBL/GenBank/DDBJ whole genome shotgun (WGS) entry which is preliminary data.</text>
</comment>
<accession>A0A507SQC9</accession>
<dbReference type="PIRSF" id="PIRSF004553">
    <property type="entry name" value="CHP00095"/>
    <property type="match status" value="1"/>
</dbReference>
<dbReference type="SUPFAM" id="SSF53335">
    <property type="entry name" value="S-adenosyl-L-methionine-dependent methyltransferases"/>
    <property type="match status" value="1"/>
</dbReference>
<dbReference type="InterPro" id="IPR029063">
    <property type="entry name" value="SAM-dependent_MTases_sf"/>
</dbReference>
<name>A0A507SQC9_9BACT</name>
<evidence type="ECO:0000313" key="4">
    <source>
        <dbReference type="Proteomes" id="UP000320801"/>
    </source>
</evidence>
<dbReference type="EMBL" id="SMDN01000003">
    <property type="protein sequence ID" value="TQC54007.1"/>
    <property type="molecule type" value="Genomic_DNA"/>
</dbReference>